<feature type="domain" description="Phosphoesterase HXTX" evidence="3">
    <location>
        <begin position="8"/>
        <end position="93"/>
    </location>
</feature>
<dbReference type="Proteomes" id="UP000282321">
    <property type="component" value="Unassembled WGS sequence"/>
</dbReference>
<feature type="active site" description="Proton acceptor" evidence="2">
    <location>
        <position position="129"/>
    </location>
</feature>
<accession>A0A660SA35</accession>
<dbReference type="NCBIfam" id="TIGR02258">
    <property type="entry name" value="2_5_ligase"/>
    <property type="match status" value="1"/>
</dbReference>
<evidence type="ECO:0000313" key="5">
    <source>
        <dbReference type="Proteomes" id="UP000282321"/>
    </source>
</evidence>
<evidence type="ECO:0000256" key="1">
    <source>
        <dbReference type="ARBA" id="ARBA00022801"/>
    </source>
</evidence>
<feature type="domain" description="Phosphoesterase HXTX" evidence="3">
    <location>
        <begin position="98"/>
        <end position="175"/>
    </location>
</feature>
<evidence type="ECO:0000256" key="2">
    <source>
        <dbReference type="HAMAP-Rule" id="MF_01940"/>
    </source>
</evidence>
<dbReference type="InterPro" id="IPR009097">
    <property type="entry name" value="Cyclic_Pdiesterase"/>
</dbReference>
<sequence length="193" mass="22414">MKRIFIAVDVEEELKRYLENLIGEIDSLNIPNIRLVKPKNIHITLKFLGEVEDDRVNEIIEALTGIDKRFQMNVSKILNVGAFPNIKKPHVLWLGIDDGKEQFSKMADFIDNSLSIYGFAKNNRPFSPHLTLGRFKKPISNLRSYVEKLNIPDIEFGINRITIYESKLFQTGPVYTEIKHFTLKRRNNGKQKK</sequence>
<feature type="short sequence motif" description="HXTX 1" evidence="2">
    <location>
        <begin position="42"/>
        <end position="45"/>
    </location>
</feature>
<dbReference type="PANTHER" id="PTHR35561:SF1">
    <property type="entry name" value="RNA 2',3'-CYCLIC PHOSPHODIESTERASE"/>
    <property type="match status" value="1"/>
</dbReference>
<gene>
    <name evidence="4" type="primary">thpR</name>
    <name evidence="4" type="ORF">DRP44_02230</name>
</gene>
<name>A0A660SA35_UNCT6</name>
<dbReference type="HAMAP" id="MF_01940">
    <property type="entry name" value="RNA_CPDase"/>
    <property type="match status" value="1"/>
</dbReference>
<dbReference type="SUPFAM" id="SSF55144">
    <property type="entry name" value="LigT-like"/>
    <property type="match status" value="1"/>
</dbReference>
<dbReference type="GO" id="GO:0004113">
    <property type="term" value="F:2',3'-cyclic-nucleotide 3'-phosphodiesterase activity"/>
    <property type="evidence" value="ECO:0007669"/>
    <property type="project" value="InterPro"/>
</dbReference>
<feature type="active site" description="Proton donor" evidence="2">
    <location>
        <position position="42"/>
    </location>
</feature>
<dbReference type="AlphaFoldDB" id="A0A660SA35"/>
<comment type="catalytic activity">
    <reaction evidence="2">
        <text>a 3'-end 2',3'-cyclophospho-ribonucleotide-RNA + H2O = a 3'-end 2'-phospho-ribonucleotide-RNA + H(+)</text>
        <dbReference type="Rhea" id="RHEA:11828"/>
        <dbReference type="Rhea" id="RHEA-COMP:10464"/>
        <dbReference type="Rhea" id="RHEA-COMP:17353"/>
        <dbReference type="ChEBI" id="CHEBI:15377"/>
        <dbReference type="ChEBI" id="CHEBI:15378"/>
        <dbReference type="ChEBI" id="CHEBI:83064"/>
        <dbReference type="ChEBI" id="CHEBI:173113"/>
        <dbReference type="EC" id="3.1.4.58"/>
    </reaction>
</comment>
<proteinExistence type="inferred from homology"/>
<dbReference type="Gene3D" id="3.90.1140.10">
    <property type="entry name" value="Cyclic phosphodiesterase"/>
    <property type="match status" value="1"/>
</dbReference>
<protein>
    <recommendedName>
        <fullName evidence="2">RNA 2',3'-cyclic phosphodiesterase</fullName>
        <shortName evidence="2">RNA 2',3'-CPDase</shortName>
        <ecNumber evidence="2">3.1.4.58</ecNumber>
    </recommendedName>
</protein>
<dbReference type="EMBL" id="QNBC01000018">
    <property type="protein sequence ID" value="RKX67537.1"/>
    <property type="molecule type" value="Genomic_DNA"/>
</dbReference>
<dbReference type="InterPro" id="IPR014051">
    <property type="entry name" value="Phosphoesterase_HXTX"/>
</dbReference>
<organism evidence="4 5">
    <name type="scientific">candidate division TA06 bacterium</name>
    <dbReference type="NCBI Taxonomy" id="2250710"/>
    <lineage>
        <taxon>Bacteria</taxon>
        <taxon>Bacteria division TA06</taxon>
    </lineage>
</organism>
<reference evidence="4 5" key="1">
    <citation type="submission" date="2018-06" db="EMBL/GenBank/DDBJ databases">
        <title>Extensive metabolic versatility and redundancy in microbially diverse, dynamic hydrothermal sediments.</title>
        <authorList>
            <person name="Dombrowski N."/>
            <person name="Teske A."/>
            <person name="Baker B.J."/>
        </authorList>
    </citation>
    <scope>NUCLEOTIDE SEQUENCE [LARGE SCALE GENOMIC DNA]</scope>
    <source>
        <strain evidence="4">B35_G9</strain>
    </source>
</reference>
<dbReference type="InterPro" id="IPR004175">
    <property type="entry name" value="RNA_CPDase"/>
</dbReference>
<comment type="function">
    <text evidence="2">Hydrolyzes RNA 2',3'-cyclic phosphodiester to an RNA 2'-phosphomonoester.</text>
</comment>
<evidence type="ECO:0000313" key="4">
    <source>
        <dbReference type="EMBL" id="RKX67537.1"/>
    </source>
</evidence>
<dbReference type="EC" id="3.1.4.58" evidence="2"/>
<feature type="short sequence motif" description="HXTX 2" evidence="2">
    <location>
        <begin position="129"/>
        <end position="132"/>
    </location>
</feature>
<dbReference type="GO" id="GO:0008664">
    <property type="term" value="F:RNA 2',3'-cyclic 3'-phosphodiesterase activity"/>
    <property type="evidence" value="ECO:0007669"/>
    <property type="project" value="UniProtKB-EC"/>
</dbReference>
<comment type="caution">
    <text evidence="4">The sequence shown here is derived from an EMBL/GenBank/DDBJ whole genome shotgun (WGS) entry which is preliminary data.</text>
</comment>
<evidence type="ECO:0000259" key="3">
    <source>
        <dbReference type="Pfam" id="PF02834"/>
    </source>
</evidence>
<keyword evidence="1 2" id="KW-0378">Hydrolase</keyword>
<dbReference type="PANTHER" id="PTHR35561">
    <property type="entry name" value="RNA 2',3'-CYCLIC PHOSPHODIESTERASE"/>
    <property type="match status" value="1"/>
</dbReference>
<dbReference type="Pfam" id="PF02834">
    <property type="entry name" value="LigT_PEase"/>
    <property type="match status" value="2"/>
</dbReference>
<comment type="similarity">
    <text evidence="2">Belongs to the 2H phosphoesterase superfamily. ThpR family.</text>
</comment>